<evidence type="ECO:0008006" key="3">
    <source>
        <dbReference type="Google" id="ProtNLM"/>
    </source>
</evidence>
<dbReference type="InterPro" id="IPR022536">
    <property type="entry name" value="EspC"/>
</dbReference>
<protein>
    <recommendedName>
        <fullName evidence="3">ESX-1 secretion-associated protein</fullName>
    </recommendedName>
</protein>
<dbReference type="STRING" id="280871.TL10_27825"/>
<dbReference type="RefSeq" id="WP_016894739.1">
    <property type="nucleotide sequence ID" value="NZ_JXST01000064.1"/>
</dbReference>
<dbReference type="Proteomes" id="UP000032221">
    <property type="component" value="Unassembled WGS sequence"/>
</dbReference>
<organism evidence="1 2">
    <name type="scientific">Mycolicibacterium llatzerense</name>
    <dbReference type="NCBI Taxonomy" id="280871"/>
    <lineage>
        <taxon>Bacteria</taxon>
        <taxon>Bacillati</taxon>
        <taxon>Actinomycetota</taxon>
        <taxon>Actinomycetes</taxon>
        <taxon>Mycobacteriales</taxon>
        <taxon>Mycobacteriaceae</taxon>
        <taxon>Mycolicibacterium</taxon>
    </lineage>
</organism>
<evidence type="ECO:0000313" key="1">
    <source>
        <dbReference type="EMBL" id="KIU13795.1"/>
    </source>
</evidence>
<gene>
    <name evidence="1" type="ORF">TL10_27825</name>
</gene>
<reference evidence="1 2" key="1">
    <citation type="submission" date="2015-01" db="EMBL/GenBank/DDBJ databases">
        <title>Genome sequence of Mycobacterium llatzerense and Mycobacterium immunogenum recovered from brain abscess.</title>
        <authorList>
            <person name="Greninger A.L."/>
            <person name="Langelier C."/>
            <person name="Cunningham G."/>
            <person name="Chiu C.Y."/>
            <person name="Miller S."/>
        </authorList>
    </citation>
    <scope>NUCLEOTIDE SEQUENCE [LARGE SCALE GENOMIC DNA]</scope>
    <source>
        <strain evidence="1 2">CLUC14</strain>
    </source>
</reference>
<dbReference type="Pfam" id="PF10824">
    <property type="entry name" value="T7SS_ESX_EspC"/>
    <property type="match status" value="1"/>
</dbReference>
<comment type="caution">
    <text evidence="1">The sequence shown here is derived from an EMBL/GenBank/DDBJ whole genome shotgun (WGS) entry which is preliminary data.</text>
</comment>
<proteinExistence type="predicted"/>
<sequence length="94" mass="9296">MAEAIKVDAEGLRSHAAMCDIAAAALSAAAAPAPTGHLTQATVSAVQHGHTSVRGVLTALAVRATSTGDTLRAAAGAYAATDDDSAQSIRTLQV</sequence>
<name>A0A0D1KY97_9MYCO</name>
<evidence type="ECO:0000313" key="2">
    <source>
        <dbReference type="Proteomes" id="UP000032221"/>
    </source>
</evidence>
<dbReference type="EMBL" id="JXST01000064">
    <property type="protein sequence ID" value="KIU13795.1"/>
    <property type="molecule type" value="Genomic_DNA"/>
</dbReference>
<dbReference type="AlphaFoldDB" id="A0A0D1KY97"/>
<dbReference type="GO" id="GO:0009306">
    <property type="term" value="P:protein secretion"/>
    <property type="evidence" value="ECO:0007669"/>
    <property type="project" value="InterPro"/>
</dbReference>
<dbReference type="PATRIC" id="fig|280871.6.peg.5773"/>
<keyword evidence="2" id="KW-1185">Reference proteome</keyword>
<accession>A0A0D1KY97</accession>